<keyword evidence="3" id="KW-1185">Reference proteome</keyword>
<accession>A0AAV2AYF2</accession>
<sequence>MRFPSVLFLISVGRTIVEKDSYFFSCAIEMVDTIMLAKLFLFFVVACQVTSGQRSSCSRDRMRQCEDSLLRSIQRRVNDMSRSDMSAHCMNVRDDFNCLLRETRCITSETDRNRNGDTLRNGLRFIRDGCDSAGASWRDSSCFVGEGMKTCESSYPLGGTQYASYNPETCRKYNLFYDCVMDSIRTKCRPDDERLLGQYLVDSAQDLAWNCGERTSTSDFDRNRDDRRDDRRYDTGRYGGSGDRYSNDRERDNYGRGGYGNDRDRDRLDRTRDNWDRYPSGGSYNNGYGRNDYAGSSDVTCCRSERCDRYRMQQCRDSLSRTIDNRMAGYQDSQKCRKTRDDFNCLMWQTSSCVSREERDKDNDIFRRARDFISRNCDTYGRWQENNCYKTTEMQRCEALLSNTRGGANYEACRSFLSFRECMTDEIMRSCTREDDLYQGAYLVDKAQEMSWQCGTEQGGISNGRNQYTYDRNNRQDEQYGRQGEYSPVHLEDEDAMCLSRAQSYTDQCKTDMDEKRREIYIENDFERRTKIQCCSVREYRNCLYEATRRYCQGERSRVVDSLMAGYRHHLTSDSCVRIYDYECSAGPQGPVSITLLVACLAVLSALVSLRR</sequence>
<organism evidence="2 3">
    <name type="scientific">Larinioides sclopetarius</name>
    <dbReference type="NCBI Taxonomy" id="280406"/>
    <lineage>
        <taxon>Eukaryota</taxon>
        <taxon>Metazoa</taxon>
        <taxon>Ecdysozoa</taxon>
        <taxon>Arthropoda</taxon>
        <taxon>Chelicerata</taxon>
        <taxon>Arachnida</taxon>
        <taxon>Araneae</taxon>
        <taxon>Araneomorphae</taxon>
        <taxon>Entelegynae</taxon>
        <taxon>Araneoidea</taxon>
        <taxon>Araneidae</taxon>
        <taxon>Larinioides</taxon>
    </lineage>
</organism>
<feature type="compositionally biased region" description="Basic and acidic residues" evidence="1">
    <location>
        <begin position="219"/>
        <end position="235"/>
    </location>
</feature>
<evidence type="ECO:0000313" key="3">
    <source>
        <dbReference type="Proteomes" id="UP001497382"/>
    </source>
</evidence>
<dbReference type="PANTHER" id="PTHR33964">
    <property type="entry name" value="RE45066P-RELATED"/>
    <property type="match status" value="1"/>
</dbReference>
<protein>
    <submittedName>
        <fullName evidence="2">Uncharacterized protein</fullName>
    </submittedName>
</protein>
<dbReference type="Proteomes" id="UP001497382">
    <property type="component" value="Unassembled WGS sequence"/>
</dbReference>
<gene>
    <name evidence="2" type="ORF">LARSCL_LOCUS15707</name>
</gene>
<proteinExistence type="predicted"/>
<feature type="compositionally biased region" description="Basic and acidic residues" evidence="1">
    <location>
        <begin position="261"/>
        <end position="276"/>
    </location>
</feature>
<evidence type="ECO:0000256" key="1">
    <source>
        <dbReference type="SAM" id="MobiDB-lite"/>
    </source>
</evidence>
<evidence type="ECO:0000313" key="2">
    <source>
        <dbReference type="EMBL" id="CAL1289058.1"/>
    </source>
</evidence>
<dbReference type="EMBL" id="CAXIEN010000242">
    <property type="protein sequence ID" value="CAL1289058.1"/>
    <property type="molecule type" value="Genomic_DNA"/>
</dbReference>
<reference evidence="2 3" key="1">
    <citation type="submission" date="2024-04" db="EMBL/GenBank/DDBJ databases">
        <authorList>
            <person name="Rising A."/>
            <person name="Reimegard J."/>
            <person name="Sonavane S."/>
            <person name="Akerstrom W."/>
            <person name="Nylinder S."/>
            <person name="Hedman E."/>
            <person name="Kallberg Y."/>
        </authorList>
    </citation>
    <scope>NUCLEOTIDE SEQUENCE [LARGE SCALE GENOMIC DNA]</scope>
</reference>
<dbReference type="AlphaFoldDB" id="A0AAV2AYF2"/>
<feature type="compositionally biased region" description="Basic and acidic residues" evidence="1">
    <location>
        <begin position="245"/>
        <end position="254"/>
    </location>
</feature>
<comment type="caution">
    <text evidence="2">The sequence shown here is derived from an EMBL/GenBank/DDBJ whole genome shotgun (WGS) entry which is preliminary data.</text>
</comment>
<name>A0AAV2AYF2_9ARAC</name>
<dbReference type="PANTHER" id="PTHR33964:SF1">
    <property type="entry name" value="RE45066P"/>
    <property type="match status" value="1"/>
</dbReference>
<feature type="region of interest" description="Disordered" evidence="1">
    <location>
        <begin position="216"/>
        <end position="281"/>
    </location>
</feature>